<dbReference type="EMBL" id="LDRB01000092">
    <property type="protein sequence ID" value="KTR38026.1"/>
    <property type="molecule type" value="Genomic_DNA"/>
</dbReference>
<dbReference type="EMBL" id="LDRC01000063">
    <property type="protein sequence ID" value="KTR51005.1"/>
    <property type="molecule type" value="Genomic_DNA"/>
</dbReference>
<evidence type="ECO:0000256" key="1">
    <source>
        <dbReference type="SAM" id="MobiDB-lite"/>
    </source>
</evidence>
<protein>
    <recommendedName>
        <fullName evidence="6">Methionine aminopeptidase</fullName>
    </recommendedName>
</protein>
<organism evidence="3 4">
    <name type="scientific">Curtobacterium oceanosedimentum</name>
    <dbReference type="NCBI Taxonomy" id="465820"/>
    <lineage>
        <taxon>Bacteria</taxon>
        <taxon>Bacillati</taxon>
        <taxon>Actinomycetota</taxon>
        <taxon>Actinomycetes</taxon>
        <taxon>Micrococcales</taxon>
        <taxon>Microbacteriaceae</taxon>
        <taxon>Curtobacterium</taxon>
    </lineage>
</organism>
<evidence type="ECO:0000313" key="4">
    <source>
        <dbReference type="Proteomes" id="UP000072763"/>
    </source>
</evidence>
<feature type="region of interest" description="Disordered" evidence="1">
    <location>
        <begin position="1"/>
        <end position="38"/>
    </location>
</feature>
<dbReference type="PATRIC" id="fig|465820.3.peg.3273"/>
<keyword evidence="5" id="KW-1185">Reference proteome</keyword>
<evidence type="ECO:0000313" key="3">
    <source>
        <dbReference type="EMBL" id="KTR51005.1"/>
    </source>
</evidence>
<accession>A0A147DNM3</accession>
<dbReference type="Proteomes" id="UP000078335">
    <property type="component" value="Unassembled WGS sequence"/>
</dbReference>
<reference evidence="4 5" key="1">
    <citation type="journal article" date="2016" name="Front. Microbiol.">
        <title>Genomic Resource of Rice Seed Associated Bacteria.</title>
        <authorList>
            <person name="Midha S."/>
            <person name="Bansal K."/>
            <person name="Sharma S."/>
            <person name="Kumar N."/>
            <person name="Patil P.P."/>
            <person name="Chaudhry V."/>
            <person name="Patil P.B."/>
        </authorList>
    </citation>
    <scope>NUCLEOTIDE SEQUENCE [LARGE SCALE GENOMIC DNA]</scope>
    <source>
        <strain evidence="2 5">NS263</strain>
        <strain evidence="3 4">NS359</strain>
    </source>
</reference>
<dbReference type="AlphaFoldDB" id="A0A147DNM3"/>
<evidence type="ECO:0000313" key="5">
    <source>
        <dbReference type="Proteomes" id="UP000078335"/>
    </source>
</evidence>
<dbReference type="STRING" id="465820.NS263_14510"/>
<feature type="compositionally biased region" description="Basic and acidic residues" evidence="1">
    <location>
        <begin position="27"/>
        <end position="38"/>
    </location>
</feature>
<dbReference type="Proteomes" id="UP000072763">
    <property type="component" value="Unassembled WGS sequence"/>
</dbReference>
<evidence type="ECO:0000313" key="2">
    <source>
        <dbReference type="EMBL" id="KTR38026.1"/>
    </source>
</evidence>
<gene>
    <name evidence="2" type="ORF">NS263_14510</name>
    <name evidence="3" type="ORF">NS359_12185</name>
</gene>
<name>A0A147DNM3_9MICO</name>
<comment type="caution">
    <text evidence="3">The sequence shown here is derived from an EMBL/GenBank/DDBJ whole genome shotgun (WGS) entry which is preliminary data.</text>
</comment>
<proteinExistence type="predicted"/>
<dbReference type="RefSeq" id="WP_058729959.1">
    <property type="nucleotide sequence ID" value="NZ_JBEPMD010000004.1"/>
</dbReference>
<evidence type="ECO:0008006" key="6">
    <source>
        <dbReference type="Google" id="ProtNLM"/>
    </source>
</evidence>
<dbReference type="OrthoDB" id="3268477at2"/>
<sequence>MSDERIESQWWFNEKTHEVEQGPQSPQRDRIGPFDTREEAQHALDRIKANNERWDDEDQ</sequence>